<evidence type="ECO:0000256" key="2">
    <source>
        <dbReference type="PROSITE-ProRule" id="PRU00239"/>
    </source>
</evidence>
<reference evidence="4" key="1">
    <citation type="journal article" date="2008" name="Nat. Genet.">
        <title>The Pristionchus pacificus genome provides a unique perspective on nematode lifestyle and parasitism.</title>
        <authorList>
            <person name="Dieterich C."/>
            <person name="Clifton S.W."/>
            <person name="Schuster L.N."/>
            <person name="Chinwalla A."/>
            <person name="Delehaunty K."/>
            <person name="Dinkelacker I."/>
            <person name="Fulton L."/>
            <person name="Fulton R."/>
            <person name="Godfrey J."/>
            <person name="Minx P."/>
            <person name="Mitreva M."/>
            <person name="Roeseler W."/>
            <person name="Tian H."/>
            <person name="Witte H."/>
            <person name="Yang S.P."/>
            <person name="Wilson R.K."/>
            <person name="Sommer R.J."/>
        </authorList>
    </citation>
    <scope>NUCLEOTIDE SEQUENCE [LARGE SCALE GENOMIC DNA]</scope>
    <source>
        <strain evidence="4">PS312</strain>
    </source>
</reference>
<reference evidence="3" key="2">
    <citation type="submission" date="2022-06" db="UniProtKB">
        <authorList>
            <consortium name="EnsemblMetazoa"/>
        </authorList>
    </citation>
    <scope>IDENTIFICATION</scope>
    <source>
        <strain evidence="3">PS312</strain>
    </source>
</reference>
<dbReference type="Gene3D" id="2.60.120.380">
    <property type="match status" value="1"/>
</dbReference>
<evidence type="ECO:0000313" key="3">
    <source>
        <dbReference type="EnsemblMetazoa" id="PPA38942.1"/>
    </source>
</evidence>
<comment type="caution">
    <text evidence="2">Lacks conserved residue(s) required for the propagation of feature annotation.</text>
</comment>
<dbReference type="Pfam" id="PF00648">
    <property type="entry name" value="Peptidase_C2"/>
    <property type="match status" value="1"/>
</dbReference>
<dbReference type="PANTHER" id="PTHR10183:SF433">
    <property type="entry name" value="CALPAIN-A-RELATED"/>
    <property type="match status" value="1"/>
</dbReference>
<name>A0A2A6BD25_PRIPA</name>
<dbReference type="EnsemblMetazoa" id="PPA38942.1">
    <property type="protein sequence ID" value="PPA38942.1"/>
    <property type="gene ID" value="WBGene00277311"/>
</dbReference>
<dbReference type="InterPro" id="IPR022684">
    <property type="entry name" value="Calpain_cysteine_protease"/>
</dbReference>
<dbReference type="AlphaFoldDB" id="A0A2A6BD25"/>
<evidence type="ECO:0000256" key="1">
    <source>
        <dbReference type="ARBA" id="ARBA00007623"/>
    </source>
</evidence>
<dbReference type="InterPro" id="IPR001300">
    <property type="entry name" value="Peptidase_C2_calpain_cat"/>
</dbReference>
<dbReference type="GO" id="GO:0004198">
    <property type="term" value="F:calcium-dependent cysteine-type endopeptidase activity"/>
    <property type="evidence" value="ECO:0000318"/>
    <property type="project" value="GO_Central"/>
</dbReference>
<gene>
    <name evidence="3" type="primary">WBGene00277311</name>
</gene>
<dbReference type="InterPro" id="IPR022682">
    <property type="entry name" value="Calpain_domain_III"/>
</dbReference>
<evidence type="ECO:0000313" key="4">
    <source>
        <dbReference type="Proteomes" id="UP000005239"/>
    </source>
</evidence>
<proteinExistence type="inferred from homology"/>
<dbReference type="Pfam" id="PF01067">
    <property type="entry name" value="Calpain_III"/>
    <property type="match status" value="1"/>
</dbReference>
<sequence length="414" mass="46784">MSSIATLTVREELVYRVLPLDQSFTENYAGIFHFQFWRYGEWIDIVIDDLLPTHVYEGSRELIYLHSTTKNEFWTALLEKAFAKLYGCYENLVWGSMTEALGDCTGGLTEILTNGETDGKKLLTILKRGLEMGSLFGCLFPPPSNGIFGKAGSNGLVGAHAYSVTSLLKVKTKSGDEQVLLRLRNPWGHTEWKGDWADEDYHWNEAEVLEEVISCHATYKKDGASHSTYKIDGEFCMPFEEFLRLYWRVEVCNLSAEVRIDGSWSLEENTAGGGPQYPTSYYLNPQFGARFTVTSDCIEHDGKCNIIVAVLQKELRIQDNVEAKGSDFPKIGLSIYRAPTNSSGAQDEYFFSKNKPVATTPECLARRELTVRLRTEPGDYILVPCTKSPDFEAEFMVRIFVDGEVDAKRLPFNH</sequence>
<protein>
    <submittedName>
        <fullName evidence="3">Peptidase</fullName>
    </submittedName>
</protein>
<dbReference type="InterPro" id="IPR022683">
    <property type="entry name" value="Calpain_III"/>
</dbReference>
<keyword evidence="4" id="KW-1185">Reference proteome</keyword>
<dbReference type="CDD" id="cd00044">
    <property type="entry name" value="CysPc"/>
    <property type="match status" value="1"/>
</dbReference>
<dbReference type="Proteomes" id="UP000005239">
    <property type="component" value="Unassembled WGS sequence"/>
</dbReference>
<accession>A0A2A6BD25</accession>
<dbReference type="Gene3D" id="3.90.70.10">
    <property type="entry name" value="Cysteine proteinases"/>
    <property type="match status" value="1"/>
</dbReference>
<dbReference type="SMART" id="SM00720">
    <property type="entry name" value="calpain_III"/>
    <property type="match status" value="1"/>
</dbReference>
<dbReference type="PROSITE" id="PS50203">
    <property type="entry name" value="CALPAIN_CAT"/>
    <property type="match status" value="1"/>
</dbReference>
<comment type="similarity">
    <text evidence="1">Belongs to the peptidase C2 family.</text>
</comment>
<dbReference type="PRINTS" id="PR00704">
    <property type="entry name" value="CALPAIN"/>
</dbReference>
<dbReference type="PANTHER" id="PTHR10183">
    <property type="entry name" value="CALPAIN"/>
    <property type="match status" value="1"/>
</dbReference>
<dbReference type="SMART" id="SM00230">
    <property type="entry name" value="CysPc"/>
    <property type="match status" value="1"/>
</dbReference>
<organism evidence="3 4">
    <name type="scientific">Pristionchus pacificus</name>
    <name type="common">Parasitic nematode worm</name>
    <dbReference type="NCBI Taxonomy" id="54126"/>
    <lineage>
        <taxon>Eukaryota</taxon>
        <taxon>Metazoa</taxon>
        <taxon>Ecdysozoa</taxon>
        <taxon>Nematoda</taxon>
        <taxon>Chromadorea</taxon>
        <taxon>Rhabditida</taxon>
        <taxon>Rhabditina</taxon>
        <taxon>Diplogasteromorpha</taxon>
        <taxon>Diplogasteroidea</taxon>
        <taxon>Neodiplogasteridae</taxon>
        <taxon>Pristionchus</taxon>
    </lineage>
</organism>
<accession>A0A8R1YVD2</accession>
<dbReference type="SUPFAM" id="SSF54001">
    <property type="entry name" value="Cysteine proteinases"/>
    <property type="match status" value="1"/>
</dbReference>
<dbReference type="OrthoDB" id="424753at2759"/>
<dbReference type="GO" id="GO:0005737">
    <property type="term" value="C:cytoplasm"/>
    <property type="evidence" value="ECO:0000318"/>
    <property type="project" value="GO_Central"/>
</dbReference>
<dbReference type="GO" id="GO:0006508">
    <property type="term" value="P:proteolysis"/>
    <property type="evidence" value="ECO:0000318"/>
    <property type="project" value="GO_Central"/>
</dbReference>
<dbReference type="InterPro" id="IPR038765">
    <property type="entry name" value="Papain-like_cys_pep_sf"/>
</dbReference>
<dbReference type="InterPro" id="IPR036213">
    <property type="entry name" value="Calpain_III_sf"/>
</dbReference>
<dbReference type="SUPFAM" id="SSF49758">
    <property type="entry name" value="Calpain large subunit, middle domain (domain III)"/>
    <property type="match status" value="1"/>
</dbReference>